<keyword evidence="2" id="KW-1185">Reference proteome</keyword>
<protein>
    <submittedName>
        <fullName evidence="1">Uncharacterized protein</fullName>
    </submittedName>
</protein>
<name>A0ACB9PZF5_BAUVA</name>
<evidence type="ECO:0000313" key="2">
    <source>
        <dbReference type="Proteomes" id="UP000828941"/>
    </source>
</evidence>
<dbReference type="EMBL" id="CM039427">
    <property type="protein sequence ID" value="KAI4353284.1"/>
    <property type="molecule type" value="Genomic_DNA"/>
</dbReference>
<sequence>MGDHILGPNQRKRRNAFGEFVDKPLGFPPSSADADAAGDHGQKKLKLNSEAPLSTMDKPLFPALPLPNQLQSAFMDNPTGSIKFQLFARRSYCPSSASLPPVYILEVTSASNGEVDTAGKGVEGAAKPVLKETRLVAEGKFMLRSRI</sequence>
<gene>
    <name evidence="1" type="ORF">L6164_002246</name>
</gene>
<proteinExistence type="predicted"/>
<evidence type="ECO:0000313" key="1">
    <source>
        <dbReference type="EMBL" id="KAI4353284.1"/>
    </source>
</evidence>
<dbReference type="Proteomes" id="UP000828941">
    <property type="component" value="Chromosome 2"/>
</dbReference>
<comment type="caution">
    <text evidence="1">The sequence shown here is derived from an EMBL/GenBank/DDBJ whole genome shotgun (WGS) entry which is preliminary data.</text>
</comment>
<reference evidence="1 2" key="1">
    <citation type="journal article" date="2022" name="DNA Res.">
        <title>Chromosomal-level genome assembly of the orchid tree Bauhinia variegata (Leguminosae; Cercidoideae) supports the allotetraploid origin hypothesis of Bauhinia.</title>
        <authorList>
            <person name="Zhong Y."/>
            <person name="Chen Y."/>
            <person name="Zheng D."/>
            <person name="Pang J."/>
            <person name="Liu Y."/>
            <person name="Luo S."/>
            <person name="Meng S."/>
            <person name="Qian L."/>
            <person name="Wei D."/>
            <person name="Dai S."/>
            <person name="Zhou R."/>
        </authorList>
    </citation>
    <scope>NUCLEOTIDE SEQUENCE [LARGE SCALE GENOMIC DNA]</scope>
    <source>
        <strain evidence="1">BV-YZ2020</strain>
    </source>
</reference>
<organism evidence="1 2">
    <name type="scientific">Bauhinia variegata</name>
    <name type="common">Purple orchid tree</name>
    <name type="synonym">Phanera variegata</name>
    <dbReference type="NCBI Taxonomy" id="167791"/>
    <lineage>
        <taxon>Eukaryota</taxon>
        <taxon>Viridiplantae</taxon>
        <taxon>Streptophyta</taxon>
        <taxon>Embryophyta</taxon>
        <taxon>Tracheophyta</taxon>
        <taxon>Spermatophyta</taxon>
        <taxon>Magnoliopsida</taxon>
        <taxon>eudicotyledons</taxon>
        <taxon>Gunneridae</taxon>
        <taxon>Pentapetalae</taxon>
        <taxon>rosids</taxon>
        <taxon>fabids</taxon>
        <taxon>Fabales</taxon>
        <taxon>Fabaceae</taxon>
        <taxon>Cercidoideae</taxon>
        <taxon>Cercideae</taxon>
        <taxon>Bauhiniinae</taxon>
        <taxon>Bauhinia</taxon>
    </lineage>
</organism>
<accession>A0ACB9PZF5</accession>